<proteinExistence type="inferred from homology"/>
<keyword evidence="3" id="KW-0479">Metal-binding</keyword>
<dbReference type="PROSITE" id="PS51522">
    <property type="entry name" value="ZF_NANOS"/>
    <property type="match status" value="1"/>
</dbReference>
<evidence type="ECO:0000313" key="12">
    <source>
        <dbReference type="Proteomes" id="UP000821866"/>
    </source>
</evidence>
<evidence type="ECO:0000256" key="5">
    <source>
        <dbReference type="ARBA" id="ARBA00022833"/>
    </source>
</evidence>
<dbReference type="InterPro" id="IPR038129">
    <property type="entry name" value="Nanos_sf"/>
</dbReference>
<feature type="domain" description="Nanos-type" evidence="10">
    <location>
        <begin position="17"/>
        <end position="77"/>
    </location>
</feature>
<dbReference type="GO" id="GO:0006417">
    <property type="term" value="P:regulation of translation"/>
    <property type="evidence" value="ECO:0007669"/>
    <property type="project" value="UniProtKB-UniRule"/>
</dbReference>
<evidence type="ECO:0000256" key="6">
    <source>
        <dbReference type="ARBA" id="ARBA00022845"/>
    </source>
</evidence>
<keyword evidence="4 8" id="KW-0863">Zinc-finger</keyword>
<dbReference type="EMBL" id="JABSTU010000008">
    <property type="protein sequence ID" value="KAH8024429.1"/>
    <property type="molecule type" value="Genomic_DNA"/>
</dbReference>
<evidence type="ECO:0000256" key="2">
    <source>
        <dbReference type="ARBA" id="ARBA00022490"/>
    </source>
</evidence>
<evidence type="ECO:0000256" key="4">
    <source>
        <dbReference type="ARBA" id="ARBA00022771"/>
    </source>
</evidence>
<sequence length="374" mass="42495">MATGSSWRPSSQKPFDGCAFCRTNGERRPFYMSHALREDSGPRFKGRVTCPVLRSYQCPQCGCPGGDEAHTLRYCPLNEEIAPSVYKTPRKSNGQLRWSPRAADGSRCLDCQGTPSPRVAGRWAEPRKPSKSRVCPVGPRLWQSFWRRKVRAPRFAVKFQRCVVVSVDTGARVAVSDARHMERRTRAVLLRHEYCSIGSPVVIHLYMHGCDSMRRELPPQRAAEQPRMWHRERDGVVPRPLRQDASTDREALWLSHHSQLGGPSGDSAGQSHRSYDKEREYLRSGQCALHPQGDKKFEIKNLNTFDDNDADITKSVDALSFYDEEERTSWFPRSPHSVVLIVGQSSTALSLILSRHMDEITRLIVEAERIVALR</sequence>
<comment type="similarity">
    <text evidence="8">Belongs to the nanos family.</text>
</comment>
<comment type="subcellular location">
    <subcellularLocation>
        <location evidence="1">Cytoplasm</location>
    </subcellularLocation>
</comment>
<dbReference type="AlphaFoldDB" id="A0A9J6DQ95"/>
<evidence type="ECO:0000259" key="10">
    <source>
        <dbReference type="PROSITE" id="PS51522"/>
    </source>
</evidence>
<dbReference type="Proteomes" id="UP000821866">
    <property type="component" value="Chromosome 6"/>
</dbReference>
<protein>
    <recommendedName>
        <fullName evidence="10">Nanos-type domain-containing protein</fullName>
    </recommendedName>
</protein>
<keyword evidence="7 8" id="KW-0694">RNA-binding</keyword>
<evidence type="ECO:0000256" key="9">
    <source>
        <dbReference type="SAM" id="MobiDB-lite"/>
    </source>
</evidence>
<dbReference type="Pfam" id="PF05741">
    <property type="entry name" value="zf-nanos"/>
    <property type="match status" value="1"/>
</dbReference>
<gene>
    <name evidence="11" type="ORF">HPB51_022938</name>
</gene>
<name>A0A9J6DQ95_RHIMP</name>
<keyword evidence="12" id="KW-1185">Reference proteome</keyword>
<comment type="caution">
    <text evidence="11">The sequence shown here is derived from an EMBL/GenBank/DDBJ whole genome shotgun (WGS) entry which is preliminary data.</text>
</comment>
<organism evidence="11 12">
    <name type="scientific">Rhipicephalus microplus</name>
    <name type="common">Cattle tick</name>
    <name type="synonym">Boophilus microplus</name>
    <dbReference type="NCBI Taxonomy" id="6941"/>
    <lineage>
        <taxon>Eukaryota</taxon>
        <taxon>Metazoa</taxon>
        <taxon>Ecdysozoa</taxon>
        <taxon>Arthropoda</taxon>
        <taxon>Chelicerata</taxon>
        <taxon>Arachnida</taxon>
        <taxon>Acari</taxon>
        <taxon>Parasitiformes</taxon>
        <taxon>Ixodida</taxon>
        <taxon>Ixodoidea</taxon>
        <taxon>Ixodidae</taxon>
        <taxon>Rhipicephalinae</taxon>
        <taxon>Rhipicephalus</taxon>
        <taxon>Boophilus</taxon>
    </lineage>
</organism>
<reference evidence="11" key="2">
    <citation type="submission" date="2021-09" db="EMBL/GenBank/DDBJ databases">
        <authorList>
            <person name="Jia N."/>
            <person name="Wang J."/>
            <person name="Shi W."/>
            <person name="Du L."/>
            <person name="Sun Y."/>
            <person name="Zhan W."/>
            <person name="Jiang J."/>
            <person name="Wang Q."/>
            <person name="Zhang B."/>
            <person name="Ji P."/>
            <person name="Sakyi L.B."/>
            <person name="Cui X."/>
            <person name="Yuan T."/>
            <person name="Jiang B."/>
            <person name="Yang W."/>
            <person name="Lam T.T.-Y."/>
            <person name="Chang Q."/>
            <person name="Ding S."/>
            <person name="Wang X."/>
            <person name="Zhu J."/>
            <person name="Ruan X."/>
            <person name="Zhao L."/>
            <person name="Wei J."/>
            <person name="Que T."/>
            <person name="Du C."/>
            <person name="Cheng J."/>
            <person name="Dai P."/>
            <person name="Han X."/>
            <person name="Huang E."/>
            <person name="Gao Y."/>
            <person name="Liu J."/>
            <person name="Shao H."/>
            <person name="Ye R."/>
            <person name="Li L."/>
            <person name="Wei W."/>
            <person name="Wang X."/>
            <person name="Wang C."/>
            <person name="Huo Q."/>
            <person name="Li W."/>
            <person name="Guo W."/>
            <person name="Chen H."/>
            <person name="Chen S."/>
            <person name="Zhou L."/>
            <person name="Zhou L."/>
            <person name="Ni X."/>
            <person name="Tian J."/>
            <person name="Zhou Y."/>
            <person name="Sheng Y."/>
            <person name="Liu T."/>
            <person name="Pan Y."/>
            <person name="Xia L."/>
            <person name="Li J."/>
            <person name="Zhao F."/>
            <person name="Cao W."/>
        </authorList>
    </citation>
    <scope>NUCLEOTIDE SEQUENCE</scope>
    <source>
        <strain evidence="11">Rmic-2018</strain>
        <tissue evidence="11">Larvae</tissue>
    </source>
</reference>
<evidence type="ECO:0000256" key="8">
    <source>
        <dbReference type="PROSITE-ProRule" id="PRU00855"/>
    </source>
</evidence>
<dbReference type="PANTHER" id="PTHR12887">
    <property type="entry name" value="NANOS PROTEIN"/>
    <property type="match status" value="1"/>
</dbReference>
<keyword evidence="5" id="KW-0862">Zinc</keyword>
<keyword evidence="2" id="KW-0963">Cytoplasm</keyword>
<dbReference type="InterPro" id="IPR024161">
    <property type="entry name" value="Znf_nanos-typ"/>
</dbReference>
<dbReference type="VEuPathDB" id="VectorBase:LOC119172601"/>
<dbReference type="GO" id="GO:0005737">
    <property type="term" value="C:cytoplasm"/>
    <property type="evidence" value="ECO:0007669"/>
    <property type="project" value="UniProtKB-SubCell"/>
</dbReference>
<keyword evidence="6 8" id="KW-0810">Translation regulation</keyword>
<feature type="compositionally biased region" description="Basic and acidic residues" evidence="9">
    <location>
        <begin position="227"/>
        <end position="241"/>
    </location>
</feature>
<dbReference type="InterPro" id="IPR008705">
    <property type="entry name" value="Nanos/Xcar2"/>
</dbReference>
<feature type="region of interest" description="Disordered" evidence="9">
    <location>
        <begin position="220"/>
        <end position="241"/>
    </location>
</feature>
<evidence type="ECO:0000256" key="3">
    <source>
        <dbReference type="ARBA" id="ARBA00022723"/>
    </source>
</evidence>
<accession>A0A9J6DQ95</accession>
<evidence type="ECO:0000256" key="7">
    <source>
        <dbReference type="ARBA" id="ARBA00022884"/>
    </source>
</evidence>
<evidence type="ECO:0000313" key="11">
    <source>
        <dbReference type="EMBL" id="KAH8024429.1"/>
    </source>
</evidence>
<evidence type="ECO:0000256" key="1">
    <source>
        <dbReference type="ARBA" id="ARBA00004496"/>
    </source>
</evidence>
<feature type="region of interest" description="Disordered" evidence="9">
    <location>
        <begin position="257"/>
        <end position="277"/>
    </location>
</feature>
<dbReference type="GO" id="GO:0003723">
    <property type="term" value="F:RNA binding"/>
    <property type="evidence" value="ECO:0007669"/>
    <property type="project" value="UniProtKB-UniRule"/>
</dbReference>
<dbReference type="Gene3D" id="4.10.60.30">
    <property type="entry name" value="Nanos, RNA-binding domain"/>
    <property type="match status" value="1"/>
</dbReference>
<dbReference type="GO" id="GO:0008270">
    <property type="term" value="F:zinc ion binding"/>
    <property type="evidence" value="ECO:0007669"/>
    <property type="project" value="UniProtKB-KW"/>
</dbReference>
<reference evidence="11" key="1">
    <citation type="journal article" date="2020" name="Cell">
        <title>Large-Scale Comparative Analyses of Tick Genomes Elucidate Their Genetic Diversity and Vector Capacities.</title>
        <authorList>
            <consortium name="Tick Genome and Microbiome Consortium (TIGMIC)"/>
            <person name="Jia N."/>
            <person name="Wang J."/>
            <person name="Shi W."/>
            <person name="Du L."/>
            <person name="Sun Y."/>
            <person name="Zhan W."/>
            <person name="Jiang J.F."/>
            <person name="Wang Q."/>
            <person name="Zhang B."/>
            <person name="Ji P."/>
            <person name="Bell-Sakyi L."/>
            <person name="Cui X.M."/>
            <person name="Yuan T.T."/>
            <person name="Jiang B.G."/>
            <person name="Yang W.F."/>
            <person name="Lam T.T."/>
            <person name="Chang Q.C."/>
            <person name="Ding S.J."/>
            <person name="Wang X.J."/>
            <person name="Zhu J.G."/>
            <person name="Ruan X.D."/>
            <person name="Zhao L."/>
            <person name="Wei J.T."/>
            <person name="Ye R.Z."/>
            <person name="Que T.C."/>
            <person name="Du C.H."/>
            <person name="Zhou Y.H."/>
            <person name="Cheng J.X."/>
            <person name="Dai P.F."/>
            <person name="Guo W.B."/>
            <person name="Han X.H."/>
            <person name="Huang E.J."/>
            <person name="Li L.F."/>
            <person name="Wei W."/>
            <person name="Gao Y.C."/>
            <person name="Liu J.Z."/>
            <person name="Shao H.Z."/>
            <person name="Wang X."/>
            <person name="Wang C.C."/>
            <person name="Yang T.C."/>
            <person name="Huo Q.B."/>
            <person name="Li W."/>
            <person name="Chen H.Y."/>
            <person name="Chen S.E."/>
            <person name="Zhou L.G."/>
            <person name="Ni X.B."/>
            <person name="Tian J.H."/>
            <person name="Sheng Y."/>
            <person name="Liu T."/>
            <person name="Pan Y.S."/>
            <person name="Xia L.Y."/>
            <person name="Li J."/>
            <person name="Zhao F."/>
            <person name="Cao W.C."/>
        </authorList>
    </citation>
    <scope>NUCLEOTIDE SEQUENCE</scope>
    <source>
        <strain evidence="11">Rmic-2018</strain>
    </source>
</reference>